<dbReference type="InterPro" id="IPR005715">
    <property type="entry name" value="Glu_5kinase/COase_Synthase"/>
</dbReference>
<dbReference type="Gene3D" id="3.40.1160.10">
    <property type="entry name" value="Acetylglutamate kinase-like"/>
    <property type="match status" value="1"/>
</dbReference>
<feature type="binding site" evidence="8">
    <location>
        <begin position="187"/>
        <end position="188"/>
    </location>
    <ligand>
        <name>ATP</name>
        <dbReference type="ChEBI" id="CHEBI:30616"/>
    </ligand>
</feature>
<dbReference type="PIRSF" id="PIRSF000729">
    <property type="entry name" value="GK"/>
    <property type="match status" value="1"/>
</dbReference>
<evidence type="ECO:0000256" key="6">
    <source>
        <dbReference type="ARBA" id="ARBA00022777"/>
    </source>
</evidence>
<name>A0A135Z445_GARVA</name>
<dbReference type="InterPro" id="IPR036974">
    <property type="entry name" value="PUA_sf"/>
</dbReference>
<dbReference type="InterPro" id="IPR041739">
    <property type="entry name" value="G5K_ProB"/>
</dbReference>
<evidence type="ECO:0000256" key="5">
    <source>
        <dbReference type="ARBA" id="ARBA00022741"/>
    </source>
</evidence>
<dbReference type="GO" id="GO:0005524">
    <property type="term" value="F:ATP binding"/>
    <property type="evidence" value="ECO:0007669"/>
    <property type="project" value="UniProtKB-KW"/>
</dbReference>
<keyword evidence="3 8" id="KW-0641">Proline biosynthesis</keyword>
<dbReference type="PANTHER" id="PTHR43654:SF1">
    <property type="entry name" value="ISOPENTENYL PHOSPHATE KINASE"/>
    <property type="match status" value="1"/>
</dbReference>
<dbReference type="InterPro" id="IPR001057">
    <property type="entry name" value="Glu/AcGlu_kinase"/>
</dbReference>
<evidence type="ECO:0000256" key="1">
    <source>
        <dbReference type="ARBA" id="ARBA00022490"/>
    </source>
</evidence>
<keyword evidence="6 8" id="KW-0418">Kinase</keyword>
<dbReference type="PATRIC" id="fig|2702.101.peg.1021"/>
<dbReference type="CDD" id="cd21157">
    <property type="entry name" value="PUA_G5K"/>
    <property type="match status" value="1"/>
</dbReference>
<feature type="binding site" evidence="8">
    <location>
        <position position="167"/>
    </location>
    <ligand>
        <name>substrate</name>
    </ligand>
</feature>
<dbReference type="InterPro" id="IPR019797">
    <property type="entry name" value="Glutamate_5-kinase_CS"/>
</dbReference>
<feature type="binding site" evidence="8">
    <location>
        <begin position="229"/>
        <end position="235"/>
    </location>
    <ligand>
        <name>ATP</name>
        <dbReference type="ChEBI" id="CHEBI:30616"/>
    </ligand>
</feature>
<dbReference type="SMART" id="SM00359">
    <property type="entry name" value="PUA"/>
    <property type="match status" value="1"/>
</dbReference>
<evidence type="ECO:0000259" key="9">
    <source>
        <dbReference type="SMART" id="SM00359"/>
    </source>
</evidence>
<dbReference type="Gene3D" id="2.30.130.10">
    <property type="entry name" value="PUA domain"/>
    <property type="match status" value="1"/>
</dbReference>
<keyword evidence="1 8" id="KW-0963">Cytoplasm</keyword>
<feature type="binding site" evidence="8">
    <location>
        <position position="28"/>
    </location>
    <ligand>
        <name>ATP</name>
        <dbReference type="ChEBI" id="CHEBI:30616"/>
    </ligand>
</feature>
<reference evidence="10 11" key="1">
    <citation type="submission" date="2016-02" db="EMBL/GenBank/DDBJ databases">
        <authorList>
            <person name="Wen L."/>
            <person name="He K."/>
            <person name="Yang H."/>
        </authorList>
    </citation>
    <scope>NUCLEOTIDE SEQUENCE [LARGE SCALE GENOMIC DNA]</scope>
    <source>
        <strain evidence="10 11">CMW7778B</strain>
    </source>
</reference>
<feature type="binding site" evidence="8">
    <location>
        <position position="155"/>
    </location>
    <ligand>
        <name>substrate</name>
    </ligand>
</feature>
<dbReference type="GO" id="GO:0005829">
    <property type="term" value="C:cytosol"/>
    <property type="evidence" value="ECO:0007669"/>
    <property type="project" value="TreeGrafter"/>
</dbReference>
<dbReference type="InterPro" id="IPR036393">
    <property type="entry name" value="AceGlu_kinase-like_sf"/>
</dbReference>
<comment type="subcellular location">
    <subcellularLocation>
        <location evidence="8">Cytoplasm</location>
    </subcellularLocation>
</comment>
<comment type="similarity">
    <text evidence="8">Belongs to the glutamate 5-kinase family.</text>
</comment>
<dbReference type="InterPro" id="IPR002478">
    <property type="entry name" value="PUA"/>
</dbReference>
<evidence type="ECO:0000256" key="3">
    <source>
        <dbReference type="ARBA" id="ARBA00022650"/>
    </source>
</evidence>
<dbReference type="InterPro" id="IPR015947">
    <property type="entry name" value="PUA-like_sf"/>
</dbReference>
<dbReference type="PROSITE" id="PS50890">
    <property type="entry name" value="PUA"/>
    <property type="match status" value="1"/>
</dbReference>
<dbReference type="Pfam" id="PF01472">
    <property type="entry name" value="PUA"/>
    <property type="match status" value="1"/>
</dbReference>
<dbReference type="PRINTS" id="PR00474">
    <property type="entry name" value="GLU5KINASE"/>
</dbReference>
<dbReference type="UniPathway" id="UPA00098">
    <property type="reaction ID" value="UER00359"/>
</dbReference>
<evidence type="ECO:0000313" key="10">
    <source>
        <dbReference type="EMBL" id="KXI16425.1"/>
    </source>
</evidence>
<dbReference type="SUPFAM" id="SSF88697">
    <property type="entry name" value="PUA domain-like"/>
    <property type="match status" value="1"/>
</dbReference>
<dbReference type="EC" id="2.7.2.11" evidence="8"/>
<feature type="binding site" evidence="8">
    <location>
        <position position="68"/>
    </location>
    <ligand>
        <name>substrate</name>
    </ligand>
</feature>
<keyword evidence="5 8" id="KW-0547">Nucleotide-binding</keyword>
<dbReference type="FunFam" id="3.40.1160.10:FF:000018">
    <property type="entry name" value="Glutamate 5-kinase"/>
    <property type="match status" value="1"/>
</dbReference>
<evidence type="ECO:0000313" key="11">
    <source>
        <dbReference type="Proteomes" id="UP000070505"/>
    </source>
</evidence>
<gene>
    <name evidence="8" type="primary">proB</name>
    <name evidence="10" type="ORF">HMPREF3230_01034</name>
</gene>
<dbReference type="InterPro" id="IPR011529">
    <property type="entry name" value="Glu_5kinase"/>
</dbReference>
<dbReference type="EMBL" id="LSRC01000045">
    <property type="protein sequence ID" value="KXI16425.1"/>
    <property type="molecule type" value="Genomic_DNA"/>
</dbReference>
<evidence type="ECO:0000256" key="7">
    <source>
        <dbReference type="ARBA" id="ARBA00022840"/>
    </source>
</evidence>
<dbReference type="CDD" id="cd04242">
    <property type="entry name" value="AAK_G5K_ProB"/>
    <property type="match status" value="1"/>
</dbReference>
<evidence type="ECO:0000256" key="8">
    <source>
        <dbReference type="HAMAP-Rule" id="MF_00456"/>
    </source>
</evidence>
<keyword evidence="7 8" id="KW-0067">ATP-binding</keyword>
<keyword evidence="2 8" id="KW-0028">Amino-acid biosynthesis</keyword>
<dbReference type="SUPFAM" id="SSF53633">
    <property type="entry name" value="Carbamate kinase-like"/>
    <property type="match status" value="1"/>
</dbReference>
<keyword evidence="4 8" id="KW-0808">Transferase</keyword>
<proteinExistence type="inferred from homology"/>
<dbReference type="PROSITE" id="PS00902">
    <property type="entry name" value="GLUTAMATE_5_KINASE"/>
    <property type="match status" value="1"/>
</dbReference>
<dbReference type="PANTHER" id="PTHR43654">
    <property type="entry name" value="GLUTAMATE 5-KINASE"/>
    <property type="match status" value="1"/>
</dbReference>
<dbReference type="RefSeq" id="WP_075523808.1">
    <property type="nucleotide sequence ID" value="NZ_KQ961872.1"/>
</dbReference>
<dbReference type="Proteomes" id="UP000070505">
    <property type="component" value="Unassembled WGS sequence"/>
</dbReference>
<evidence type="ECO:0000256" key="2">
    <source>
        <dbReference type="ARBA" id="ARBA00022605"/>
    </source>
</evidence>
<comment type="caution">
    <text evidence="10">The sequence shown here is derived from an EMBL/GenBank/DDBJ whole genome shotgun (WGS) entry which is preliminary data.</text>
</comment>
<dbReference type="InterPro" id="IPR001048">
    <property type="entry name" value="Asp/Glu/Uridylate_kinase"/>
</dbReference>
<sequence length="383" mass="40350">MVSNNSDIGLTEEGVRRSIREARTIVVKVGSSSLTDETGHLDVSRLRNLVCAISHTQMMGARVVLVSSGAIAAGFGLLGFSERPKDVPTQQATASVGQGLLMAQYESAFSQFGIRVGQMLLTADVTISPSRYRNAQRTMLRLLELGIVPIVNENDALSSNEIRFGDNDRLASLVANIVRADALVLLTDVDALYTAPPSEPSAKRISFVQDVNHALEKVKVGSSVSGVGTGGMITKLEAAHIAAVSGIPTILTRACDAGPALSGDCVGTAFAPIHSRSSTRRLWIGFASNPNGTLIVDSGAAKALRGGRASLLAAGIVGVRGEFSATDPVWIDDEQGNHLAKGLVAFDSEEMPDIIGLTTDELTSSLGRQYAHPVVHRDNLVLV</sequence>
<dbReference type="Pfam" id="PF00696">
    <property type="entry name" value="AA_kinase"/>
    <property type="match status" value="1"/>
</dbReference>
<accession>A0A135Z445</accession>
<organism evidence="10 11">
    <name type="scientific">Gardnerella vaginalis</name>
    <dbReference type="NCBI Taxonomy" id="2702"/>
    <lineage>
        <taxon>Bacteria</taxon>
        <taxon>Bacillati</taxon>
        <taxon>Actinomycetota</taxon>
        <taxon>Actinomycetes</taxon>
        <taxon>Bifidobacteriales</taxon>
        <taxon>Bifidobacteriaceae</taxon>
        <taxon>Gardnerella</taxon>
    </lineage>
</organism>
<dbReference type="AlphaFoldDB" id="A0A135Z445"/>
<dbReference type="GO" id="GO:0004349">
    <property type="term" value="F:glutamate 5-kinase activity"/>
    <property type="evidence" value="ECO:0007669"/>
    <property type="project" value="UniProtKB-UniRule"/>
</dbReference>
<comment type="function">
    <text evidence="8">Catalyzes the transfer of a phosphate group to glutamate to form L-glutamate 5-phosphate.</text>
</comment>
<comment type="catalytic activity">
    <reaction evidence="8">
        <text>L-glutamate + ATP = L-glutamyl 5-phosphate + ADP</text>
        <dbReference type="Rhea" id="RHEA:14877"/>
        <dbReference type="ChEBI" id="CHEBI:29985"/>
        <dbReference type="ChEBI" id="CHEBI:30616"/>
        <dbReference type="ChEBI" id="CHEBI:58274"/>
        <dbReference type="ChEBI" id="CHEBI:456216"/>
        <dbReference type="EC" id="2.7.2.11"/>
    </reaction>
</comment>
<dbReference type="HAMAP" id="MF_00456">
    <property type="entry name" value="ProB"/>
    <property type="match status" value="1"/>
</dbReference>
<comment type="pathway">
    <text evidence="8">Amino-acid biosynthesis; L-proline biosynthesis; L-glutamate 5-semialdehyde from L-glutamate: step 1/2.</text>
</comment>
<feature type="domain" description="PUA" evidence="9">
    <location>
        <begin position="292"/>
        <end position="375"/>
    </location>
</feature>
<evidence type="ECO:0000256" key="4">
    <source>
        <dbReference type="ARBA" id="ARBA00022679"/>
    </source>
</evidence>
<dbReference type="GO" id="GO:0055129">
    <property type="term" value="P:L-proline biosynthetic process"/>
    <property type="evidence" value="ECO:0007669"/>
    <property type="project" value="UniProtKB-UniRule"/>
</dbReference>
<dbReference type="GO" id="GO:0003723">
    <property type="term" value="F:RNA binding"/>
    <property type="evidence" value="ECO:0007669"/>
    <property type="project" value="InterPro"/>
</dbReference>
<protein>
    <recommendedName>
        <fullName evidence="8">Glutamate 5-kinase</fullName>
        <ecNumber evidence="8">2.7.2.11</ecNumber>
    </recommendedName>
    <alternativeName>
        <fullName evidence="8">Gamma-glutamyl kinase</fullName>
        <shortName evidence="8">GK</shortName>
    </alternativeName>
</protein>
<dbReference type="NCBIfam" id="TIGR01027">
    <property type="entry name" value="proB"/>
    <property type="match status" value="1"/>
</dbReference>